<feature type="transmembrane region" description="Helical" evidence="1">
    <location>
        <begin position="94"/>
        <end position="115"/>
    </location>
</feature>
<feature type="transmembrane region" description="Helical" evidence="1">
    <location>
        <begin position="198"/>
        <end position="218"/>
    </location>
</feature>
<evidence type="ECO:0000313" key="3">
    <source>
        <dbReference type="EMBL" id="MCZ0703222.1"/>
    </source>
</evidence>
<organism evidence="3 4">
    <name type="scientific">Natronobacillus azotifigens</name>
    <dbReference type="NCBI Taxonomy" id="472978"/>
    <lineage>
        <taxon>Bacteria</taxon>
        <taxon>Bacillati</taxon>
        <taxon>Bacillota</taxon>
        <taxon>Bacilli</taxon>
        <taxon>Bacillales</taxon>
        <taxon>Bacillaceae</taxon>
        <taxon>Natronobacillus</taxon>
    </lineage>
</organism>
<dbReference type="SUPFAM" id="SSF55874">
    <property type="entry name" value="ATPase domain of HSP90 chaperone/DNA topoisomerase II/histidine kinase"/>
    <property type="match status" value="1"/>
</dbReference>
<dbReference type="InterPro" id="IPR032834">
    <property type="entry name" value="NatK-like_C"/>
</dbReference>
<keyword evidence="1" id="KW-0472">Membrane</keyword>
<dbReference type="Pfam" id="PF14501">
    <property type="entry name" value="HATPase_c_5"/>
    <property type="match status" value="1"/>
</dbReference>
<evidence type="ECO:0000256" key="1">
    <source>
        <dbReference type="SAM" id="Phobius"/>
    </source>
</evidence>
<dbReference type="EMBL" id="JAPRAT010000014">
    <property type="protein sequence ID" value="MCZ0703222.1"/>
    <property type="molecule type" value="Genomic_DNA"/>
</dbReference>
<evidence type="ECO:0000259" key="2">
    <source>
        <dbReference type="Pfam" id="PF14501"/>
    </source>
</evidence>
<comment type="caution">
    <text evidence="3">The sequence shown here is derived from an EMBL/GenBank/DDBJ whole genome shotgun (WGS) entry which is preliminary data.</text>
</comment>
<name>A0A9J6RCY9_9BACI</name>
<gene>
    <name evidence="3" type="ORF">OWO01_08355</name>
</gene>
<feature type="transmembrane region" description="Helical" evidence="1">
    <location>
        <begin position="62"/>
        <end position="82"/>
    </location>
</feature>
<feature type="transmembrane region" description="Helical" evidence="1">
    <location>
        <begin position="36"/>
        <end position="56"/>
    </location>
</feature>
<feature type="transmembrane region" description="Helical" evidence="1">
    <location>
        <begin position="127"/>
        <end position="147"/>
    </location>
</feature>
<accession>A0A9J6RCY9</accession>
<proteinExistence type="predicted"/>
<dbReference type="InterPro" id="IPR036890">
    <property type="entry name" value="HATPase_C_sf"/>
</dbReference>
<evidence type="ECO:0000313" key="4">
    <source>
        <dbReference type="Proteomes" id="UP001084197"/>
    </source>
</evidence>
<protein>
    <submittedName>
        <fullName evidence="3">GHKL domain-containing protein</fullName>
    </submittedName>
</protein>
<feature type="transmembrane region" description="Helical" evidence="1">
    <location>
        <begin position="168"/>
        <end position="186"/>
    </location>
</feature>
<dbReference type="PANTHER" id="PTHR40448">
    <property type="entry name" value="TWO-COMPONENT SENSOR HISTIDINE KINASE"/>
    <property type="match status" value="1"/>
</dbReference>
<sequence>MTPYDLAETPGGFYAIAYWMSSLLFIMLNKRKIKGLKFYLIQLLFLALLFIHMEIINTDVPMMLFIPSIMVSIVLMVLSIHFSCDLSMLSVGYFTARAFIAGEFLASFVYQIYYFSIVELDFSFNYFSTYLFIFVSYSIILVIMYLLEKRFVDVNVAYEVTTREVISASIIVIVVFVISNISFVYQNTPFSGSMVRDIFIIRTLVGFGGVALLFAYHIQINEMNMKFEMEKLRNLLNLQIANYEISEKSIEMVNQKYHDLKHHIAVLKQDAMSQETYNYLVKIEDDIKIYEAQNKTGNRVLDIVLMGKQLHCQDINVTLTVVADGKALEFMEPIDISTLFGNILDNAIESVKKLDETDKRLIHLTVSRQNNFLRVSAENCYTGELTFNNGLPVTTKNDKNFHGYGLKSIQETVKKYDGTMTIRTEGGWFELRLLLPIT</sequence>
<keyword evidence="1" id="KW-1133">Transmembrane helix</keyword>
<dbReference type="PANTHER" id="PTHR40448:SF1">
    <property type="entry name" value="TWO-COMPONENT SENSOR HISTIDINE KINASE"/>
    <property type="match status" value="1"/>
</dbReference>
<dbReference type="AlphaFoldDB" id="A0A9J6RCY9"/>
<dbReference type="GO" id="GO:0042802">
    <property type="term" value="F:identical protein binding"/>
    <property type="evidence" value="ECO:0007669"/>
    <property type="project" value="TreeGrafter"/>
</dbReference>
<dbReference type="Gene3D" id="3.30.565.10">
    <property type="entry name" value="Histidine kinase-like ATPase, C-terminal domain"/>
    <property type="match status" value="1"/>
</dbReference>
<keyword evidence="1" id="KW-0812">Transmembrane</keyword>
<feature type="domain" description="Sensor histidine kinase NatK-like C-terminal" evidence="2">
    <location>
        <begin position="331"/>
        <end position="436"/>
    </location>
</feature>
<dbReference type="Proteomes" id="UP001084197">
    <property type="component" value="Unassembled WGS sequence"/>
</dbReference>
<feature type="transmembrane region" description="Helical" evidence="1">
    <location>
        <begin position="12"/>
        <end position="29"/>
    </location>
</feature>
<reference evidence="3" key="1">
    <citation type="submission" date="2022-11" db="EMBL/GenBank/DDBJ databases">
        <title>WGS of Natronobacillus azotifigens 24KS-1, an anaerobic diazotrophic haloalkaliphile from soda-rich habitats.</title>
        <authorList>
            <person name="Sorokin D.Y."/>
            <person name="Merkel A.Y."/>
        </authorList>
    </citation>
    <scope>NUCLEOTIDE SEQUENCE</scope>
    <source>
        <strain evidence="3">24KS-1</strain>
    </source>
</reference>
<keyword evidence="4" id="KW-1185">Reference proteome</keyword>
<dbReference type="CDD" id="cd16935">
    <property type="entry name" value="HATPase_AgrC-ComD-like"/>
    <property type="match status" value="1"/>
</dbReference>
<dbReference type="RefSeq" id="WP_268779993.1">
    <property type="nucleotide sequence ID" value="NZ_JAPRAT010000014.1"/>
</dbReference>